<dbReference type="Gene3D" id="3.40.50.1820">
    <property type="entry name" value="alpha/beta hydrolase"/>
    <property type="match status" value="1"/>
</dbReference>
<dbReference type="EMBL" id="NRDI02000020">
    <property type="protein sequence ID" value="KAI1509484.1"/>
    <property type="molecule type" value="Genomic_DNA"/>
</dbReference>
<dbReference type="Proteomes" id="UP000249757">
    <property type="component" value="Unassembled WGS sequence"/>
</dbReference>
<evidence type="ECO:0000313" key="3">
    <source>
        <dbReference type="EMBL" id="KAF7572703.1"/>
    </source>
</evidence>
<evidence type="ECO:0000259" key="2">
    <source>
        <dbReference type="Pfam" id="PF07859"/>
    </source>
</evidence>
<dbReference type="PANTHER" id="PTHR48081">
    <property type="entry name" value="AB HYDROLASE SUPERFAMILY PROTEIN C4A8.06C"/>
    <property type="match status" value="1"/>
</dbReference>
<reference evidence="4" key="3">
    <citation type="journal article" date="2022" name="bioRxiv">
        <title>A global pangenome for the wheat fungal pathogen Pyrenophora tritici-repentis and prediction of effector protein structural homology.</title>
        <authorList>
            <person name="Moolhuijzen P."/>
            <person name="See P.T."/>
            <person name="Shi G."/>
            <person name="Powell H.R."/>
            <person name="Cockram J."/>
            <person name="Jorgensen L.N."/>
            <person name="Benslimane H."/>
            <person name="Strelkov S.E."/>
            <person name="Turner J."/>
            <person name="Liu Z."/>
            <person name="Moffat C.S."/>
        </authorList>
    </citation>
    <scope>NUCLEOTIDE SEQUENCE</scope>
    <source>
        <strain evidence="4">86-124</strain>
    </source>
</reference>
<sequence length="322" mass="35585">MIGIEGFAKPWLEFEEEFGERLNLQPPFSQMIEQFTKWGGIAASRYTFPAPDPSIKTEDTTTASGMKIRIYTPDGYTGNKPVCMYYHGGGWAMGDINAEDAISRTISKLGNIVVVSVEYGLAPENKHADLMNECYEALCWALENPIKLNAVAGKFVVSGNSAGGQLAFATALRAIDEGLGDQLVGVVTLIPATVHPDGVPDELRSKYTSMVEHDQHTVNSANAMRGFWQAFGVPPTDQYGSPLLHPRLKELKKVYMAVCSHDTLRDDGLLMKMKLDEAGCDNRIDFYEGYPHFFFGWPSPKLEQPTKQLFANMGQGLKFVLS</sequence>
<dbReference type="SUPFAM" id="SSF53474">
    <property type="entry name" value="alpha/beta-Hydrolases"/>
    <property type="match status" value="1"/>
</dbReference>
<comment type="caution">
    <text evidence="4">The sequence shown here is derived from an EMBL/GenBank/DDBJ whole genome shotgun (WGS) entry which is preliminary data.</text>
</comment>
<accession>A0A2W1DFZ7</accession>
<evidence type="ECO:0000313" key="5">
    <source>
        <dbReference type="Proteomes" id="UP000249757"/>
    </source>
</evidence>
<dbReference type="Proteomes" id="UP000245464">
    <property type="component" value="Chromosome 3"/>
</dbReference>
<dbReference type="InterPro" id="IPR050300">
    <property type="entry name" value="GDXG_lipolytic_enzyme"/>
</dbReference>
<dbReference type="InterPro" id="IPR029058">
    <property type="entry name" value="AB_hydrolase_fold"/>
</dbReference>
<dbReference type="OrthoDB" id="408631at2759"/>
<dbReference type="AlphaFoldDB" id="A0A2W1DFZ7"/>
<proteinExistence type="predicted"/>
<keyword evidence="1 4" id="KW-0378">Hydrolase</keyword>
<dbReference type="GO" id="GO:0016787">
    <property type="term" value="F:hydrolase activity"/>
    <property type="evidence" value="ECO:0007669"/>
    <property type="project" value="UniProtKB-KW"/>
</dbReference>
<feature type="domain" description="Alpha/beta hydrolase fold-3" evidence="2">
    <location>
        <begin position="84"/>
        <end position="295"/>
    </location>
</feature>
<keyword evidence="5" id="KW-1185">Reference proteome</keyword>
<evidence type="ECO:0000313" key="4">
    <source>
        <dbReference type="EMBL" id="KAI1509484.1"/>
    </source>
</evidence>
<dbReference type="Pfam" id="PF07859">
    <property type="entry name" value="Abhydrolase_3"/>
    <property type="match status" value="1"/>
</dbReference>
<name>A0A2W1DFZ7_9PLEO</name>
<dbReference type="InterPro" id="IPR013094">
    <property type="entry name" value="AB_hydrolase_3"/>
</dbReference>
<reference evidence="4" key="2">
    <citation type="submission" date="2021-05" db="EMBL/GenBank/DDBJ databases">
        <authorList>
            <person name="Moolhuijzen P.M."/>
            <person name="Moffat C.S."/>
        </authorList>
    </citation>
    <scope>NUCLEOTIDE SEQUENCE</scope>
    <source>
        <strain evidence="4">86-124</strain>
    </source>
</reference>
<organism evidence="4 5">
    <name type="scientific">Pyrenophora tritici-repentis</name>
    <dbReference type="NCBI Taxonomy" id="45151"/>
    <lineage>
        <taxon>Eukaryota</taxon>
        <taxon>Fungi</taxon>
        <taxon>Dikarya</taxon>
        <taxon>Ascomycota</taxon>
        <taxon>Pezizomycotina</taxon>
        <taxon>Dothideomycetes</taxon>
        <taxon>Pleosporomycetidae</taxon>
        <taxon>Pleosporales</taxon>
        <taxon>Pleosporineae</taxon>
        <taxon>Pleosporaceae</taxon>
        <taxon>Pyrenophora</taxon>
    </lineage>
</organism>
<dbReference type="EMBL" id="NQIK02000003">
    <property type="protein sequence ID" value="KAF7572703.1"/>
    <property type="molecule type" value="Genomic_DNA"/>
</dbReference>
<gene>
    <name evidence="4" type="ORF">Ptr86124_011564</name>
    <name evidence="3" type="ORF">PtrM4_076080</name>
</gene>
<reference evidence="5" key="4">
    <citation type="journal article" date="2022" name="Microb. Genom.">
        <title>A global pangenome for the wheat fungal pathogen Pyrenophora tritici-repentis and prediction of effector protein structural homology.</title>
        <authorList>
            <person name="Moolhuijzen P.M."/>
            <person name="See P.T."/>
            <person name="Shi G."/>
            <person name="Powell H.R."/>
            <person name="Cockram J."/>
            <person name="Jorgensen L.N."/>
            <person name="Benslimane H."/>
            <person name="Strelkov S.E."/>
            <person name="Turner J."/>
            <person name="Liu Z."/>
            <person name="Moffat C.S."/>
        </authorList>
    </citation>
    <scope>NUCLEOTIDE SEQUENCE [LARGE SCALE GENOMIC DNA]</scope>
</reference>
<reference evidence="3" key="1">
    <citation type="journal article" date="2018" name="BMC Genomics">
        <title>Comparative genomics of the wheat fungal pathogen Pyrenophora tritici-repentis reveals chromosomal variations and genome plasticity.</title>
        <authorList>
            <person name="Moolhuijzen P."/>
            <person name="See P.T."/>
            <person name="Hane J.K."/>
            <person name="Shi G."/>
            <person name="Liu Z."/>
            <person name="Oliver R.P."/>
            <person name="Moffat C.S."/>
        </authorList>
    </citation>
    <scope>NUCLEOTIDE SEQUENCE [LARGE SCALE GENOMIC DNA]</scope>
    <source>
        <strain evidence="3">M4</strain>
    </source>
</reference>
<protein>
    <submittedName>
        <fullName evidence="3">Abhydrolase-3 multi-domain protein</fullName>
    </submittedName>
    <submittedName>
        <fullName evidence="4">Alpha/beta hydrolase fold</fullName>
    </submittedName>
</protein>
<evidence type="ECO:0000256" key="1">
    <source>
        <dbReference type="ARBA" id="ARBA00022801"/>
    </source>
</evidence>
<dbReference type="PANTHER" id="PTHR48081:SF8">
    <property type="entry name" value="ALPHA_BETA HYDROLASE FOLD-3 DOMAIN-CONTAINING PROTEIN-RELATED"/>
    <property type="match status" value="1"/>
</dbReference>